<dbReference type="InterPro" id="IPR014197">
    <property type="entry name" value="Sporulation_prot_YunB"/>
</dbReference>
<feature type="transmembrane region" description="Helical" evidence="1">
    <location>
        <begin position="20"/>
        <end position="39"/>
    </location>
</feature>
<dbReference type="AlphaFoldDB" id="A0A516KHW9"/>
<name>A0A516KHW9_9BACI</name>
<dbReference type="OrthoDB" id="1649278at2"/>
<dbReference type="NCBIfam" id="TIGR02832">
    <property type="entry name" value="spo_yunB"/>
    <property type="match status" value="1"/>
</dbReference>
<evidence type="ECO:0000256" key="1">
    <source>
        <dbReference type="SAM" id="Phobius"/>
    </source>
</evidence>
<organism evidence="2 3">
    <name type="scientific">Radiobacillus deserti</name>
    <dbReference type="NCBI Taxonomy" id="2594883"/>
    <lineage>
        <taxon>Bacteria</taxon>
        <taxon>Bacillati</taxon>
        <taxon>Bacillota</taxon>
        <taxon>Bacilli</taxon>
        <taxon>Bacillales</taxon>
        <taxon>Bacillaceae</taxon>
        <taxon>Radiobacillus</taxon>
    </lineage>
</organism>
<gene>
    <name evidence="2" type="primary">yunB</name>
    <name evidence="2" type="ORF">FN924_12830</name>
</gene>
<evidence type="ECO:0000313" key="3">
    <source>
        <dbReference type="Proteomes" id="UP000315215"/>
    </source>
</evidence>
<evidence type="ECO:0000313" key="2">
    <source>
        <dbReference type="EMBL" id="QDP40995.1"/>
    </source>
</evidence>
<sequence length="263" mass="29619">MRRNFRFKKRRLSPPPVKNIWMITFIVFLFFTLSSFLIVNKGIKPIFLEIADTKTKALANYAMGIAINKRLNDDLNLGEYLEINTDENGNVVSYQMNTAVENRVQRNIQNRVENYLKLLEEGKVIGKEELPLDVEVDPESDKEQNMESVQGDPTLVQIPLGVITGIPLLSNFGPKIPVDIRFIGFVSTEMKTRIEGININNLYYESEVYIKVELETIIPFGTDSVVVEQTIPVGRGGVMGDVPEYYNSGGGNGDLSIPMDPLQ</sequence>
<dbReference type="KEGG" id="aqt:FN924_12830"/>
<dbReference type="Pfam" id="PF09560">
    <property type="entry name" value="Spore_YunB"/>
    <property type="match status" value="1"/>
</dbReference>
<keyword evidence="3" id="KW-1185">Reference proteome</keyword>
<keyword evidence="1" id="KW-0812">Transmembrane</keyword>
<keyword evidence="1" id="KW-1133">Transmembrane helix</keyword>
<protein>
    <submittedName>
        <fullName evidence="2">Sporulation protein YunB</fullName>
    </submittedName>
</protein>
<accession>A0A516KHW9</accession>
<dbReference type="Proteomes" id="UP000315215">
    <property type="component" value="Chromosome"/>
</dbReference>
<proteinExistence type="predicted"/>
<dbReference type="PIRSF" id="PIRSF021383">
    <property type="entry name" value="YunB"/>
    <property type="match status" value="1"/>
</dbReference>
<dbReference type="EMBL" id="CP041666">
    <property type="protein sequence ID" value="QDP40995.1"/>
    <property type="molecule type" value="Genomic_DNA"/>
</dbReference>
<reference evidence="2 3" key="1">
    <citation type="submission" date="2019-07" db="EMBL/GenBank/DDBJ databases">
        <authorList>
            <person name="Li J."/>
        </authorList>
    </citation>
    <scope>NUCLEOTIDE SEQUENCE [LARGE SCALE GENOMIC DNA]</scope>
    <source>
        <strain evidence="2 3">TKL69</strain>
    </source>
</reference>
<keyword evidence="1" id="KW-0472">Membrane</keyword>
<dbReference type="RefSeq" id="WP_143895095.1">
    <property type="nucleotide sequence ID" value="NZ_CP041666.1"/>
</dbReference>